<evidence type="ECO:0000313" key="2">
    <source>
        <dbReference type="EMBL" id="KAF6022815.1"/>
    </source>
</evidence>
<reference evidence="2" key="1">
    <citation type="submission" date="2020-06" db="EMBL/GenBank/DDBJ databases">
        <title>Draft genome of Bugula neritina, a colonial animal packing powerful symbionts and potential medicines.</title>
        <authorList>
            <person name="Rayko M."/>
        </authorList>
    </citation>
    <scope>NUCLEOTIDE SEQUENCE [LARGE SCALE GENOMIC DNA]</scope>
    <source>
        <strain evidence="2">Kwan_BN1</strain>
    </source>
</reference>
<sequence length="161" mass="17817">MHHYMRLFCCPGLVQFMTSNSPSSLQSTGLPRAPKVLSIIANSVNSQWSESLKVYSEQMTMSQENAASESVSAKLNNSSMTDQAKSMSASLTLLRKEMSSLRQMDGYLLCKLMSLHSAINELKSQEDDMLLSESSVDMVLEEDEEEYAAMDSDSNLPVSVI</sequence>
<gene>
    <name evidence="2" type="ORF">EB796_018849</name>
</gene>
<evidence type="ECO:0000256" key="1">
    <source>
        <dbReference type="ARBA" id="ARBA00038125"/>
    </source>
</evidence>
<protein>
    <submittedName>
        <fullName evidence="2">Fam89a</fullName>
    </submittedName>
</protein>
<name>A0A7J7J9V8_BUGNE</name>
<evidence type="ECO:0000313" key="3">
    <source>
        <dbReference type="Proteomes" id="UP000593567"/>
    </source>
</evidence>
<comment type="similarity">
    <text evidence="1">Belongs to the FAM89 family.</text>
</comment>
<dbReference type="EMBL" id="VXIV02002800">
    <property type="protein sequence ID" value="KAF6022815.1"/>
    <property type="molecule type" value="Genomic_DNA"/>
</dbReference>
<accession>A0A7J7J9V8</accession>
<organism evidence="2 3">
    <name type="scientific">Bugula neritina</name>
    <name type="common">Brown bryozoan</name>
    <name type="synonym">Sertularia neritina</name>
    <dbReference type="NCBI Taxonomy" id="10212"/>
    <lineage>
        <taxon>Eukaryota</taxon>
        <taxon>Metazoa</taxon>
        <taxon>Spiralia</taxon>
        <taxon>Lophotrochozoa</taxon>
        <taxon>Bryozoa</taxon>
        <taxon>Gymnolaemata</taxon>
        <taxon>Cheilostomatida</taxon>
        <taxon>Flustrina</taxon>
        <taxon>Buguloidea</taxon>
        <taxon>Bugulidae</taxon>
        <taxon>Bugula</taxon>
    </lineage>
</organism>
<proteinExistence type="inferred from homology"/>
<dbReference type="PANTHER" id="PTHR46949">
    <property type="entry name" value="LEUCINE REPEAT ADAPTER PROTEIN 25"/>
    <property type="match status" value="1"/>
</dbReference>
<keyword evidence="3" id="KW-1185">Reference proteome</keyword>
<dbReference type="Proteomes" id="UP000593567">
    <property type="component" value="Unassembled WGS sequence"/>
</dbReference>
<comment type="caution">
    <text evidence="2">The sequence shown here is derived from an EMBL/GenBank/DDBJ whole genome shotgun (WGS) entry which is preliminary data.</text>
</comment>
<dbReference type="AlphaFoldDB" id="A0A7J7J9V8"/>
<dbReference type="PANTHER" id="PTHR46949:SF1">
    <property type="entry name" value="AT07979P2"/>
    <property type="match status" value="1"/>
</dbReference>